<gene>
    <name evidence="2" type="ORF">DICPUDRAFT_155169</name>
    <name evidence="1" type="ORF">DICPUDRAFT_85472</name>
</gene>
<dbReference type="AlphaFoldDB" id="F0ZT94"/>
<keyword evidence="3" id="KW-1185">Reference proteome</keyword>
<dbReference type="EMBL" id="GL871171">
    <property type="protein sequence ID" value="EGC32853.1"/>
    <property type="molecule type" value="Genomic_DNA"/>
</dbReference>
<dbReference type="VEuPathDB" id="AmoebaDB:DICPUDRAFT_155169"/>
<evidence type="ECO:0000313" key="2">
    <source>
        <dbReference type="EMBL" id="EGC32853.1"/>
    </source>
</evidence>
<proteinExistence type="predicted"/>
<dbReference type="KEGG" id="dpp:DICPUDRAFT_85472"/>
<organism evidence="2 3">
    <name type="scientific">Dictyostelium purpureum</name>
    <name type="common">Slime mold</name>
    <dbReference type="NCBI Taxonomy" id="5786"/>
    <lineage>
        <taxon>Eukaryota</taxon>
        <taxon>Amoebozoa</taxon>
        <taxon>Evosea</taxon>
        <taxon>Eumycetozoa</taxon>
        <taxon>Dictyostelia</taxon>
        <taxon>Dictyosteliales</taxon>
        <taxon>Dictyosteliaceae</taxon>
        <taxon>Dictyostelium</taxon>
    </lineage>
</organism>
<dbReference type="KEGG" id="dpp:DICPUDRAFT_155169"/>
<accession>F0ZT94</accession>
<sequence>MNKTLNIFNFLKKIKYNKFFIQNRVNNLYISKTTLLNYNSKINISKNNIDNILSLRYYSSYNQRGLKKNVYKDNNKKSIGIDFDSVTSLISSNVDKIIKGKILPKDVSIAVNKIIKCNECDINVRDRMLSCQFLFFSQSLLNNNNPRGLDKDILNKVWKLIDIKDKDFYDDWDNIGYYYCQVLSIKLFIPLVTGEYFNTTYNSIDSSMDALISCVKHKEFEPNGFSDFTRYSFDISLALDSESIYKIITKQISHSILNDPFYEIDQKEYSPINEKFFFIFKKYQFKQFGLKHTNFENINTEKEEFDIKKDNYILTSKALETIQQVNENGFRTYGNDGTQMIFLGRAVKLILPDGMVYGGIVSLDFKKIHLYGISVSLKGEIIEGQFNLNVQISDDNKTIGLEGVHRSVYISNNNQKILVDNNFFAKMEIKK</sequence>
<name>F0ZT94_DICPU</name>
<evidence type="ECO:0000313" key="3">
    <source>
        <dbReference type="Proteomes" id="UP000001064"/>
    </source>
</evidence>
<dbReference type="RefSeq" id="XP_003290638.1">
    <property type="nucleotide sequence ID" value="XM_003290590.1"/>
</dbReference>
<reference evidence="2" key="1">
    <citation type="submission" date="2010-04" db="EMBL/GenBank/DDBJ databases">
        <title>Comparative genomics of the social amoebae Dictyostelium discoideum and Dictyostelium purpureum.</title>
        <authorList>
            <consortium name="US DOE Joint Genome Institute (JGI-PGF)"/>
            <person name="Sucgang R."/>
            <person name="Kuo A."/>
            <person name="Tian X."/>
            <person name="Salerno W."/>
            <person name="Parikh A."/>
            <person name="Feasley C.L."/>
            <person name="Dalin E."/>
            <person name="Tu H."/>
            <person name="Huang E."/>
            <person name="Barry K."/>
            <person name="Lindquist E."/>
            <person name="Shapiro H."/>
            <person name="Bruce D."/>
            <person name="Schmutz J."/>
            <person name="Salamov A."/>
            <person name="Fey P."/>
            <person name="Gaudet P."/>
            <person name="Anjard C."/>
            <person name="Mohan M.B."/>
            <person name="Basu S."/>
            <person name="Bushmanova Y."/>
            <person name="van der Wel H."/>
            <person name="Katoh-Kurasawa M."/>
            <person name="Coutinho P.M."/>
            <person name="Saito T."/>
            <person name="Elias M."/>
            <person name="Schaap P."/>
            <person name="Kay R.R."/>
            <person name="Henrissat B."/>
            <person name="Eichinger L."/>
            <person name="Rivero F."/>
            <person name="Putnam N.H."/>
            <person name="West C.M."/>
            <person name="Loomis W.F."/>
            <person name="Chisholm R.L."/>
            <person name="Shaulsky G."/>
            <person name="Strassmann J.E."/>
            <person name="Queller D.C."/>
            <person name="Kuspa A."/>
            <person name="Grigoriev I.V."/>
        </authorList>
    </citation>
    <scope>NUCLEOTIDE SEQUENCE</scope>
    <source>
        <strain evidence="2">QSDP1</strain>
    </source>
</reference>
<dbReference type="GeneID" id="10510991"/>
<evidence type="ECO:0000313" key="1">
    <source>
        <dbReference type="EMBL" id="EGC28437.1"/>
    </source>
</evidence>
<dbReference type="EMBL" id="GL871638">
    <property type="protein sequence ID" value="EGC28437.1"/>
    <property type="molecule type" value="Genomic_DNA"/>
</dbReference>
<protein>
    <submittedName>
        <fullName evidence="2">Uncharacterized protein</fullName>
    </submittedName>
</protein>
<dbReference type="Proteomes" id="UP000001064">
    <property type="component" value="Unassembled WGS sequence"/>
</dbReference>
<reference evidence="3" key="2">
    <citation type="journal article" date="2011" name="Genome Biol.">
        <title>Comparative genomics of the social amoebae Dictyostelium discoideum and Dictyostelium purpureum.</title>
        <authorList>
            <consortium name="US DOE Joint Genome Institute (JGI-PGF)"/>
            <person name="Sucgang R."/>
            <person name="Kuo A."/>
            <person name="Tian X."/>
            <person name="Salerno W."/>
            <person name="Parikh A."/>
            <person name="Feasley C.L."/>
            <person name="Dalin E."/>
            <person name="Tu H."/>
            <person name="Huang E."/>
            <person name="Barry K."/>
            <person name="Lindquist E."/>
            <person name="Shapiro H."/>
            <person name="Bruce D."/>
            <person name="Schmutz J."/>
            <person name="Salamov A."/>
            <person name="Fey P."/>
            <person name="Gaudet P."/>
            <person name="Anjard C."/>
            <person name="Babu M.M."/>
            <person name="Basu S."/>
            <person name="Bushmanova Y."/>
            <person name="van der Wel H."/>
            <person name="Katoh-Kurasawa M."/>
            <person name="Dinh C."/>
            <person name="Coutinho P.M."/>
            <person name="Saito T."/>
            <person name="Elias M."/>
            <person name="Schaap P."/>
            <person name="Kay R.R."/>
            <person name="Henrissat B."/>
            <person name="Eichinger L."/>
            <person name="Rivero F."/>
            <person name="Putnam N.H."/>
            <person name="West C.M."/>
            <person name="Loomis W.F."/>
            <person name="Chisholm R.L."/>
            <person name="Shaulsky G."/>
            <person name="Strassmann J.E."/>
            <person name="Queller D.C."/>
            <person name="Kuspa A."/>
            <person name="Grigoriev I.V."/>
        </authorList>
    </citation>
    <scope>NUCLEOTIDE SEQUENCE [LARGE SCALE GENOMIC DNA]</scope>
    <source>
        <strain evidence="3">QSDP1</strain>
    </source>
</reference>
<dbReference type="VEuPathDB" id="AmoebaDB:DICPUDRAFT_85472"/>
<dbReference type="GeneID" id="10508178"/>
<dbReference type="RefSeq" id="XP_003295035.1">
    <property type="nucleotide sequence ID" value="XM_003294987.1"/>
</dbReference>